<feature type="compositionally biased region" description="Basic and acidic residues" evidence="1">
    <location>
        <begin position="423"/>
        <end position="469"/>
    </location>
</feature>
<dbReference type="InParanoid" id="A0A165CVC0"/>
<feature type="compositionally biased region" description="Basic residues" evidence="1">
    <location>
        <begin position="631"/>
        <end position="642"/>
    </location>
</feature>
<proteinExistence type="predicted"/>
<organism evidence="2 3">
    <name type="scientific">Exidia glandulosa HHB12029</name>
    <dbReference type="NCBI Taxonomy" id="1314781"/>
    <lineage>
        <taxon>Eukaryota</taxon>
        <taxon>Fungi</taxon>
        <taxon>Dikarya</taxon>
        <taxon>Basidiomycota</taxon>
        <taxon>Agaricomycotina</taxon>
        <taxon>Agaricomycetes</taxon>
        <taxon>Auriculariales</taxon>
        <taxon>Exidiaceae</taxon>
        <taxon>Exidia</taxon>
    </lineage>
</organism>
<gene>
    <name evidence="2" type="ORF">EXIGLDRAFT_701818</name>
</gene>
<feature type="compositionally biased region" description="Low complexity" evidence="1">
    <location>
        <begin position="49"/>
        <end position="64"/>
    </location>
</feature>
<sequence length="740" mass="79889">MASRKGEANTNSSEARPRVSRRKQGAEPEVSNIDFTGKVGTLKDKPAAKGKPAAKARNSVSSAGGRRGARKRGQVGANHESSVDPMEDDDDEPPPVPSSRTSTRNLRGRSTSNPVEQEPLNAGESQAEASDDGEERPVVKPKAKAPSMKPSVVSSNPQPLSSDDDDDDADRSANEAAGRKRKPVLDIETPKVNAPSFGTPRFSRFTEEEAYEIGSSAPHAKRTRDNRSGKSRGRDSSDPEDSMSEARDRKKSKTTNSKAQRSTQKRTAAQLSDDEQLPAPSKPSKAPRINAKQAKDFRTEATAGLQEVMRRRTQAFRTQLKSPLNIDFSAEAAPSQAVPKPVPNDEERMEEGKTSDGGDKGEAKATREKRKKKGKKTDGGDKGEGKTSDEKHKKKGKKSDGGDKGKDEKSVEQPKKKGSKSGGGDKGKDKKNVEQPEKKGSKSDGGEKGKGKTSDGGDGEKPTFKRADNFKGAGVRAENKIWTGMRKYGAVRNLFHARDTEIKAKSETKSKKHLDHFDAVVRKGYAMNLKHSSYVLVVAMPLADPESGGVQGQAYAWGSEPLMRDMPGILGDTAHKLVTGTVAKRAQGYENVEKDVRRAMKEKDRTIAAYEASLGKLSPEEKKKALETLAKARRKSQPKGRMRNVPADPDVDINLGAGSSTNAVMWKLVHEDALAGYEGDGEENEEERKTDESDEEDEEEEEPKTDGDEDKEETPVNGGGSSSSSSGSSSDSDSSDSSDA</sequence>
<evidence type="ECO:0000313" key="2">
    <source>
        <dbReference type="EMBL" id="KZV83198.1"/>
    </source>
</evidence>
<feature type="compositionally biased region" description="Basic and acidic residues" evidence="1">
    <location>
        <begin position="223"/>
        <end position="237"/>
    </location>
</feature>
<feature type="compositionally biased region" description="Basic and acidic residues" evidence="1">
    <location>
        <begin position="376"/>
        <end position="391"/>
    </location>
</feature>
<feature type="region of interest" description="Disordered" evidence="1">
    <location>
        <begin position="674"/>
        <end position="740"/>
    </location>
</feature>
<feature type="compositionally biased region" description="Polar residues" evidence="1">
    <location>
        <begin position="254"/>
        <end position="270"/>
    </location>
</feature>
<dbReference type="Proteomes" id="UP000077266">
    <property type="component" value="Unassembled WGS sequence"/>
</dbReference>
<feature type="compositionally biased region" description="Low complexity" evidence="1">
    <location>
        <begin position="722"/>
        <end position="732"/>
    </location>
</feature>
<feature type="compositionally biased region" description="Basic and acidic residues" evidence="1">
    <location>
        <begin position="343"/>
        <end position="366"/>
    </location>
</feature>
<dbReference type="AlphaFoldDB" id="A0A165CVC0"/>
<reference evidence="2 3" key="1">
    <citation type="journal article" date="2016" name="Mol. Biol. Evol.">
        <title>Comparative Genomics of Early-Diverging Mushroom-Forming Fungi Provides Insights into the Origins of Lignocellulose Decay Capabilities.</title>
        <authorList>
            <person name="Nagy L.G."/>
            <person name="Riley R."/>
            <person name="Tritt A."/>
            <person name="Adam C."/>
            <person name="Daum C."/>
            <person name="Floudas D."/>
            <person name="Sun H."/>
            <person name="Yadav J.S."/>
            <person name="Pangilinan J."/>
            <person name="Larsson K.H."/>
            <person name="Matsuura K."/>
            <person name="Barry K."/>
            <person name="Labutti K."/>
            <person name="Kuo R."/>
            <person name="Ohm R.A."/>
            <person name="Bhattacharya S.S."/>
            <person name="Shirouzu T."/>
            <person name="Yoshinaga Y."/>
            <person name="Martin F.M."/>
            <person name="Grigoriev I.V."/>
            <person name="Hibbett D.S."/>
        </authorList>
    </citation>
    <scope>NUCLEOTIDE SEQUENCE [LARGE SCALE GENOMIC DNA]</scope>
    <source>
        <strain evidence="2 3">HHB12029</strain>
    </source>
</reference>
<feature type="region of interest" description="Disordered" evidence="1">
    <location>
        <begin position="1"/>
        <end position="471"/>
    </location>
</feature>
<accession>A0A165CVC0</accession>
<feature type="compositionally biased region" description="Acidic residues" evidence="1">
    <location>
        <begin position="692"/>
        <end position="712"/>
    </location>
</feature>
<dbReference type="EMBL" id="KV426284">
    <property type="protein sequence ID" value="KZV83198.1"/>
    <property type="molecule type" value="Genomic_DNA"/>
</dbReference>
<dbReference type="STRING" id="1314781.A0A165CVC0"/>
<feature type="compositionally biased region" description="Basic and acidic residues" evidence="1">
    <location>
        <begin position="398"/>
        <end position="415"/>
    </location>
</feature>
<evidence type="ECO:0000256" key="1">
    <source>
        <dbReference type="SAM" id="MobiDB-lite"/>
    </source>
</evidence>
<protein>
    <submittedName>
        <fullName evidence="2">Uncharacterized protein</fullName>
    </submittedName>
</protein>
<name>A0A165CVC0_EXIGL</name>
<feature type="region of interest" description="Disordered" evidence="1">
    <location>
        <begin position="631"/>
        <end position="657"/>
    </location>
</feature>
<keyword evidence="3" id="KW-1185">Reference proteome</keyword>
<evidence type="ECO:0000313" key="3">
    <source>
        <dbReference type="Proteomes" id="UP000077266"/>
    </source>
</evidence>